<evidence type="ECO:0000313" key="5">
    <source>
        <dbReference type="Proteomes" id="UP000749471"/>
    </source>
</evidence>
<organism evidence="4 5">
    <name type="scientific">Tissierella simiarum</name>
    <dbReference type="NCBI Taxonomy" id="2841534"/>
    <lineage>
        <taxon>Bacteria</taxon>
        <taxon>Bacillati</taxon>
        <taxon>Bacillota</taxon>
        <taxon>Tissierellia</taxon>
        <taxon>Tissierellales</taxon>
        <taxon>Tissierellaceae</taxon>
        <taxon>Tissierella</taxon>
    </lineage>
</organism>
<dbReference type="PANTHER" id="PTHR30303">
    <property type="entry name" value="HYDROGENASE ISOENZYMES FORMATION PROTEIN HYPE"/>
    <property type="match status" value="1"/>
</dbReference>
<evidence type="ECO:0000259" key="2">
    <source>
        <dbReference type="Pfam" id="PF00586"/>
    </source>
</evidence>
<proteinExistence type="inferred from homology"/>
<comment type="similarity">
    <text evidence="1">Belongs to the HypE family.</text>
</comment>
<dbReference type="InterPro" id="IPR010918">
    <property type="entry name" value="PurM-like_C_dom"/>
</dbReference>
<protein>
    <submittedName>
        <fullName evidence="4">AIR synthase family protein</fullName>
    </submittedName>
</protein>
<keyword evidence="5" id="KW-1185">Reference proteome</keyword>
<dbReference type="Pfam" id="PF02769">
    <property type="entry name" value="AIRS_C"/>
    <property type="match status" value="1"/>
</dbReference>
<evidence type="ECO:0000259" key="3">
    <source>
        <dbReference type="Pfam" id="PF02769"/>
    </source>
</evidence>
<dbReference type="EMBL" id="JAHLPM010000001">
    <property type="protein sequence ID" value="MBU5436421.1"/>
    <property type="molecule type" value="Genomic_DNA"/>
</dbReference>
<dbReference type="PANTHER" id="PTHR30303:SF4">
    <property type="entry name" value="HYDROGENASE EXPRESSION_FORMATION PROTEIN HYPE"/>
    <property type="match status" value="1"/>
</dbReference>
<dbReference type="CDD" id="cd06061">
    <property type="entry name" value="PurM-like1"/>
    <property type="match status" value="1"/>
</dbReference>
<feature type="domain" description="PurM-like N-terminal" evidence="2">
    <location>
        <begin position="33"/>
        <end position="138"/>
    </location>
</feature>
<feature type="domain" description="PurM-like C-terminal" evidence="3">
    <location>
        <begin position="151"/>
        <end position="303"/>
    </location>
</feature>
<dbReference type="InterPro" id="IPR016188">
    <property type="entry name" value="PurM-like_N"/>
</dbReference>
<accession>A0ABS6E0R5</accession>
<dbReference type="InterPro" id="IPR011854">
    <property type="entry name" value="HypE"/>
</dbReference>
<reference evidence="4 5" key="1">
    <citation type="submission" date="2021-06" db="EMBL/GenBank/DDBJ databases">
        <authorList>
            <person name="Sun Q."/>
            <person name="Li D."/>
        </authorList>
    </citation>
    <scope>NUCLEOTIDE SEQUENCE [LARGE SCALE GENOMIC DNA]</scope>
    <source>
        <strain evidence="4 5">MSJ-40</strain>
    </source>
</reference>
<dbReference type="Proteomes" id="UP000749471">
    <property type="component" value="Unassembled WGS sequence"/>
</dbReference>
<evidence type="ECO:0000313" key="4">
    <source>
        <dbReference type="EMBL" id="MBU5436421.1"/>
    </source>
</evidence>
<comment type="caution">
    <text evidence="4">The sequence shown here is derived from an EMBL/GenBank/DDBJ whole genome shotgun (WGS) entry which is preliminary data.</text>
</comment>
<name>A0ABS6E0R5_9FIRM</name>
<gene>
    <name evidence="4" type="ORF">KQI42_00290</name>
</gene>
<sequence>MEIGKLPNDVLEKIVFANIKNKREEVLVRAAIGEDNAIIDFGKEVCVMSTDPITGATKDVGKLAIHISCNDVASSGAEPIAVLMTIMAPPTATEIDIENIMREAGQAAKELNVEIVGGHTEITDAVNRVVISTTVIGKQLKERLPDYKEIKVGDKVLITKYAGIEGTSIIAKELENILIDKIGKEKVEEAKAMDNMISVVKDGVLCGKIGVNYMHDITEGGVFGAVWEASKATNKGIKIYEDLIPIKEVTKEISEILNVDPYRLISSGSMLIIGKENKVESLQDILGKEGIKATVIGEIIEDGIILETKNKDIRVEPPTSDELYKALSFNE</sequence>
<dbReference type="RefSeq" id="WP_216515624.1">
    <property type="nucleotide sequence ID" value="NZ_JAHLPM010000001.1"/>
</dbReference>
<evidence type="ECO:0000256" key="1">
    <source>
        <dbReference type="ARBA" id="ARBA00006243"/>
    </source>
</evidence>
<dbReference type="PIRSF" id="PIRSF005644">
    <property type="entry name" value="Hdrgns_mtr_HypE"/>
    <property type="match status" value="1"/>
</dbReference>
<dbReference type="Pfam" id="PF00586">
    <property type="entry name" value="AIRS"/>
    <property type="match status" value="1"/>
</dbReference>